<evidence type="ECO:0000256" key="10">
    <source>
        <dbReference type="ARBA" id="ARBA00023002"/>
    </source>
</evidence>
<evidence type="ECO:0000256" key="11">
    <source>
        <dbReference type="ARBA" id="ARBA00050547"/>
    </source>
</evidence>
<evidence type="ECO:0000313" key="17">
    <source>
        <dbReference type="EMBL" id="JAS87360.1"/>
    </source>
</evidence>
<comment type="pathway">
    <text evidence="2 14">Amino-acid biosynthesis; L-proline biosynthesis; L-proline from L-glutamate 5-semialdehyde: step 1/1.</text>
</comment>
<dbReference type="NCBIfam" id="TIGR00112">
    <property type="entry name" value="proC"/>
    <property type="match status" value="1"/>
</dbReference>
<evidence type="ECO:0000256" key="14">
    <source>
        <dbReference type="RuleBase" id="RU003903"/>
    </source>
</evidence>
<dbReference type="HAMAP" id="MF_01925">
    <property type="entry name" value="P5C_reductase"/>
    <property type="match status" value="1"/>
</dbReference>
<reference evidence="17" key="1">
    <citation type="submission" date="2015-11" db="EMBL/GenBank/DDBJ databases">
        <title>De novo transcriptome assembly of four potential Pierce s Disease insect vectors from Arizona vineyards.</title>
        <authorList>
            <person name="Tassone E.E."/>
        </authorList>
    </citation>
    <scope>NUCLEOTIDE SEQUENCE</scope>
</reference>
<comment type="subcellular location">
    <subcellularLocation>
        <location evidence="1">Cytoplasm</location>
    </subcellularLocation>
</comment>
<name>A0A1B6IKB3_9HEMI</name>
<evidence type="ECO:0000256" key="9">
    <source>
        <dbReference type="ARBA" id="ARBA00022857"/>
    </source>
</evidence>
<dbReference type="EC" id="1.5.1.2" evidence="4 14"/>
<dbReference type="GO" id="GO:0005737">
    <property type="term" value="C:cytoplasm"/>
    <property type="evidence" value="ECO:0007669"/>
    <property type="project" value="UniProtKB-SubCell"/>
</dbReference>
<dbReference type="InterPro" id="IPR000304">
    <property type="entry name" value="Pyrroline-COOH_reductase"/>
</dbReference>
<gene>
    <name evidence="17" type="ORF">g.50814</name>
    <name evidence="18" type="ORF">g.50816</name>
</gene>
<keyword evidence="6" id="KW-0963">Cytoplasm</keyword>
<dbReference type="PANTHER" id="PTHR11645:SF69">
    <property type="entry name" value="PYRROLINE-5-CARBOXYLATE REDUCTASE"/>
    <property type="match status" value="1"/>
</dbReference>
<dbReference type="EMBL" id="GECU01010791">
    <property type="protein sequence ID" value="JAS96915.1"/>
    <property type="molecule type" value="Transcribed_RNA"/>
</dbReference>
<evidence type="ECO:0000256" key="3">
    <source>
        <dbReference type="ARBA" id="ARBA00005525"/>
    </source>
</evidence>
<feature type="domain" description="Pyrroline-5-carboxylate reductase dimerisation" evidence="16">
    <location>
        <begin position="185"/>
        <end position="289"/>
    </location>
</feature>
<comment type="catalytic activity">
    <reaction evidence="12 14">
        <text>L-proline + NADP(+) = (S)-1-pyrroline-5-carboxylate + NADPH + 2 H(+)</text>
        <dbReference type="Rhea" id="RHEA:14109"/>
        <dbReference type="ChEBI" id="CHEBI:15378"/>
        <dbReference type="ChEBI" id="CHEBI:17388"/>
        <dbReference type="ChEBI" id="CHEBI:57783"/>
        <dbReference type="ChEBI" id="CHEBI:58349"/>
        <dbReference type="ChEBI" id="CHEBI:60039"/>
        <dbReference type="EC" id="1.5.1.2"/>
    </reaction>
</comment>
<dbReference type="UniPathway" id="UPA00098">
    <property type="reaction ID" value="UER00361"/>
</dbReference>
<dbReference type="InterPro" id="IPR028939">
    <property type="entry name" value="P5C_Rdtase_cat_N"/>
</dbReference>
<dbReference type="GO" id="GO:0055129">
    <property type="term" value="P:L-proline biosynthetic process"/>
    <property type="evidence" value="ECO:0007669"/>
    <property type="project" value="UniProtKB-UniPathway"/>
</dbReference>
<dbReference type="InterPro" id="IPR029036">
    <property type="entry name" value="P5CR_dimer"/>
</dbReference>
<organism evidence="17">
    <name type="scientific">Homalodisca liturata</name>
    <dbReference type="NCBI Taxonomy" id="320908"/>
    <lineage>
        <taxon>Eukaryota</taxon>
        <taxon>Metazoa</taxon>
        <taxon>Ecdysozoa</taxon>
        <taxon>Arthropoda</taxon>
        <taxon>Hexapoda</taxon>
        <taxon>Insecta</taxon>
        <taxon>Pterygota</taxon>
        <taxon>Neoptera</taxon>
        <taxon>Paraneoptera</taxon>
        <taxon>Hemiptera</taxon>
        <taxon>Auchenorrhyncha</taxon>
        <taxon>Membracoidea</taxon>
        <taxon>Cicadellidae</taxon>
        <taxon>Cicadellinae</taxon>
        <taxon>Proconiini</taxon>
        <taxon>Homalodisca</taxon>
    </lineage>
</organism>
<evidence type="ECO:0000313" key="18">
    <source>
        <dbReference type="EMBL" id="JAS96915.1"/>
    </source>
</evidence>
<evidence type="ECO:0000256" key="6">
    <source>
        <dbReference type="ARBA" id="ARBA00022490"/>
    </source>
</evidence>
<protein>
    <recommendedName>
        <fullName evidence="5 14">Pyrroline-5-carboxylate reductase</fullName>
        <ecNumber evidence="4 14">1.5.1.2</ecNumber>
    </recommendedName>
</protein>
<evidence type="ECO:0000256" key="5">
    <source>
        <dbReference type="ARBA" id="ARBA00021413"/>
    </source>
</evidence>
<keyword evidence="7 14" id="KW-0028">Amino-acid biosynthesis</keyword>
<evidence type="ECO:0000256" key="13">
    <source>
        <dbReference type="PIRSR" id="PIRSR000193-1"/>
    </source>
</evidence>
<dbReference type="PIRSF" id="PIRSF000193">
    <property type="entry name" value="Pyrrol-5-carb_rd"/>
    <property type="match status" value="1"/>
</dbReference>
<evidence type="ECO:0000256" key="2">
    <source>
        <dbReference type="ARBA" id="ARBA00005205"/>
    </source>
</evidence>
<dbReference type="EMBL" id="GECU01020346">
    <property type="protein sequence ID" value="JAS87360.1"/>
    <property type="molecule type" value="Transcribed_RNA"/>
</dbReference>
<comment type="similarity">
    <text evidence="3 14">Belongs to the pyrroline-5-carboxylate reductase family.</text>
</comment>
<dbReference type="Gene3D" id="1.10.3730.10">
    <property type="entry name" value="ProC C-terminal domain-like"/>
    <property type="match status" value="1"/>
</dbReference>
<accession>A0A1B6IKB3</accession>
<dbReference type="Gene3D" id="3.40.50.720">
    <property type="entry name" value="NAD(P)-binding Rossmann-like Domain"/>
    <property type="match status" value="1"/>
</dbReference>
<evidence type="ECO:0000256" key="4">
    <source>
        <dbReference type="ARBA" id="ARBA00012855"/>
    </source>
</evidence>
<keyword evidence="8 14" id="KW-0641">Proline biosynthesis</keyword>
<dbReference type="FunFam" id="1.10.3730.10:FF:000001">
    <property type="entry name" value="Pyrroline-5-carboxylate reductase"/>
    <property type="match status" value="1"/>
</dbReference>
<evidence type="ECO:0000256" key="12">
    <source>
        <dbReference type="ARBA" id="ARBA00052690"/>
    </source>
</evidence>
<dbReference type="PROSITE" id="PS00521">
    <property type="entry name" value="P5CR"/>
    <property type="match status" value="1"/>
</dbReference>
<dbReference type="SUPFAM" id="SSF51735">
    <property type="entry name" value="NAD(P)-binding Rossmann-fold domains"/>
    <property type="match status" value="1"/>
</dbReference>
<evidence type="ECO:0000259" key="15">
    <source>
        <dbReference type="Pfam" id="PF03807"/>
    </source>
</evidence>
<evidence type="ECO:0000259" key="16">
    <source>
        <dbReference type="Pfam" id="PF14748"/>
    </source>
</evidence>
<dbReference type="InterPro" id="IPR036291">
    <property type="entry name" value="NAD(P)-bd_dom_sf"/>
</dbReference>
<feature type="binding site" evidence="13">
    <location>
        <position position="71"/>
    </location>
    <ligand>
        <name>NADPH</name>
        <dbReference type="ChEBI" id="CHEBI:57783"/>
    </ligand>
</feature>
<comment type="catalytic activity">
    <reaction evidence="11">
        <text>L-proline + NAD(+) = (S)-1-pyrroline-5-carboxylate + NADH + 2 H(+)</text>
        <dbReference type="Rhea" id="RHEA:14105"/>
        <dbReference type="ChEBI" id="CHEBI:15378"/>
        <dbReference type="ChEBI" id="CHEBI:17388"/>
        <dbReference type="ChEBI" id="CHEBI:57540"/>
        <dbReference type="ChEBI" id="CHEBI:57945"/>
        <dbReference type="ChEBI" id="CHEBI:60039"/>
        <dbReference type="EC" id="1.5.1.2"/>
    </reaction>
</comment>
<dbReference type="AlphaFoldDB" id="A0A1B6IKB3"/>
<keyword evidence="9 13" id="KW-0521">NADP</keyword>
<dbReference type="Pfam" id="PF03807">
    <property type="entry name" value="F420_oxidored"/>
    <property type="match status" value="1"/>
</dbReference>
<dbReference type="PANTHER" id="PTHR11645">
    <property type="entry name" value="PYRROLINE-5-CARBOXYLATE REDUCTASE"/>
    <property type="match status" value="1"/>
</dbReference>
<dbReference type="Pfam" id="PF14748">
    <property type="entry name" value="P5CR_dimer"/>
    <property type="match status" value="1"/>
</dbReference>
<dbReference type="InterPro" id="IPR008927">
    <property type="entry name" value="6-PGluconate_DH-like_C_sf"/>
</dbReference>
<dbReference type="GO" id="GO:0004735">
    <property type="term" value="F:pyrroline-5-carboxylate reductase activity"/>
    <property type="evidence" value="ECO:0007669"/>
    <property type="project" value="UniProtKB-EC"/>
</dbReference>
<feature type="domain" description="Pyrroline-5-carboxylate reductase catalytic N-terminal" evidence="15">
    <location>
        <begin position="19"/>
        <end position="112"/>
    </location>
</feature>
<evidence type="ECO:0000256" key="1">
    <source>
        <dbReference type="ARBA" id="ARBA00004496"/>
    </source>
</evidence>
<evidence type="ECO:0000256" key="8">
    <source>
        <dbReference type="ARBA" id="ARBA00022650"/>
    </source>
</evidence>
<sequence>MSTIITNINNMDKPIIASKVGFVGAGNMAQAIVTGMLDAEIIMPDQVIVSAPSENNFSFWEEKGVKTTTVNAEVIRASDVIILSMKPQHLDEALKSFDRVPNNKLYISILAGISIETLNEKLRTHFNYTEAGAEPWRIVRVIPNTPIMVGAGATAYSVSETVTQEDSHLVKTIFSAGGLCESVPERLLNAVGALSGSGPAYVYLMIEALCDGAVKMGLSRALATQLTCQTLLGAAKMVQETGKHPGQLKDEVCSPGGTTITGIHILEQSGVRAALMGAVEKATQRSFELGNK</sequence>
<dbReference type="InterPro" id="IPR053790">
    <property type="entry name" value="P5CR-like_CS"/>
</dbReference>
<dbReference type="FunFam" id="3.40.50.720:FF:000190">
    <property type="entry name" value="Pyrroline-5-carboxylate reductase"/>
    <property type="match status" value="1"/>
</dbReference>
<proteinExistence type="inferred from homology"/>
<dbReference type="SUPFAM" id="SSF48179">
    <property type="entry name" value="6-phosphogluconate dehydrogenase C-terminal domain-like"/>
    <property type="match status" value="1"/>
</dbReference>
<evidence type="ECO:0000256" key="7">
    <source>
        <dbReference type="ARBA" id="ARBA00022605"/>
    </source>
</evidence>
<keyword evidence="10 14" id="KW-0560">Oxidoreductase</keyword>